<keyword evidence="2" id="KW-0732">Signal</keyword>
<dbReference type="RefSeq" id="WP_191173202.1">
    <property type="nucleotide sequence ID" value="NZ_JACXZS010000014.1"/>
</dbReference>
<dbReference type="Proteomes" id="UP000598426">
    <property type="component" value="Unassembled WGS sequence"/>
</dbReference>
<feature type="transmembrane region" description="Helical" evidence="1">
    <location>
        <begin position="234"/>
        <end position="255"/>
    </location>
</feature>
<evidence type="ECO:0000256" key="2">
    <source>
        <dbReference type="SAM" id="SignalP"/>
    </source>
</evidence>
<gene>
    <name evidence="3" type="ORF">IF188_18065</name>
</gene>
<keyword evidence="4" id="KW-1185">Reference proteome</keyword>
<proteinExistence type="predicted"/>
<evidence type="ECO:0000313" key="3">
    <source>
        <dbReference type="EMBL" id="MBD3943601.1"/>
    </source>
</evidence>
<accession>A0ABR8NWZ8</accession>
<keyword evidence="1" id="KW-1133">Transmembrane helix</keyword>
<organism evidence="3 4">
    <name type="scientific">Microbacterium helvum</name>
    <dbReference type="NCBI Taxonomy" id="2773713"/>
    <lineage>
        <taxon>Bacteria</taxon>
        <taxon>Bacillati</taxon>
        <taxon>Actinomycetota</taxon>
        <taxon>Actinomycetes</taxon>
        <taxon>Micrococcales</taxon>
        <taxon>Microbacteriaceae</taxon>
        <taxon>Microbacterium</taxon>
    </lineage>
</organism>
<feature type="chain" id="PRO_5046108433" description="DUF2167 domain-containing protein" evidence="2">
    <location>
        <begin position="32"/>
        <end position="270"/>
    </location>
</feature>
<sequence>MTRRADRNGVRAVFAVALALLLSGYAAPALADDSTPPDVRDAYSTKALDNLRASNGGTKDAGNMGDAGVPDFSSAARFGDPHQISVWSAELIAGDAKAPAVTATDEWLASVLAADGEVLGTYRVWRPSAAARAEMAGFNNDVELGRALSALPSDAVLVNDAPSAQWLSLDDGVVSALNQVAAVEVPSPMPVSELAPIVAKRYAQAIADAEGHDDAVGGGGSTGVHRPWYDGTKVWIIAGVTAAILAGALGAAIALSRERRRAGPRANDLG</sequence>
<feature type="signal peptide" evidence="2">
    <location>
        <begin position="1"/>
        <end position="31"/>
    </location>
</feature>
<dbReference type="EMBL" id="JACXZS010000014">
    <property type="protein sequence ID" value="MBD3943601.1"/>
    <property type="molecule type" value="Genomic_DNA"/>
</dbReference>
<name>A0ABR8NWZ8_9MICO</name>
<evidence type="ECO:0008006" key="5">
    <source>
        <dbReference type="Google" id="ProtNLM"/>
    </source>
</evidence>
<evidence type="ECO:0000256" key="1">
    <source>
        <dbReference type="SAM" id="Phobius"/>
    </source>
</evidence>
<evidence type="ECO:0000313" key="4">
    <source>
        <dbReference type="Proteomes" id="UP000598426"/>
    </source>
</evidence>
<keyword evidence="1" id="KW-0812">Transmembrane</keyword>
<reference evidence="3 4" key="1">
    <citation type="submission" date="2020-09" db="EMBL/GenBank/DDBJ databases">
        <title>Isolation and identification of active actinomycetes.</title>
        <authorList>
            <person name="Li X."/>
        </authorList>
    </citation>
    <scope>NUCLEOTIDE SEQUENCE [LARGE SCALE GENOMIC DNA]</scope>
    <source>
        <strain evidence="3 4">NEAU-LLC</strain>
    </source>
</reference>
<protein>
    <recommendedName>
        <fullName evidence="5">DUF2167 domain-containing protein</fullName>
    </recommendedName>
</protein>
<comment type="caution">
    <text evidence="3">The sequence shown here is derived from an EMBL/GenBank/DDBJ whole genome shotgun (WGS) entry which is preliminary data.</text>
</comment>
<keyword evidence="1" id="KW-0472">Membrane</keyword>